<evidence type="ECO:0000259" key="2">
    <source>
        <dbReference type="Pfam" id="PF01638"/>
    </source>
</evidence>
<feature type="domain" description="Transposase IS4-like" evidence="1">
    <location>
        <begin position="53"/>
        <end position="235"/>
    </location>
</feature>
<proteinExistence type="predicted"/>
<feature type="domain" description="HTH hxlR-type" evidence="2">
    <location>
        <begin position="2"/>
        <end position="37"/>
    </location>
</feature>
<comment type="caution">
    <text evidence="3">The sequence shown here is derived from an EMBL/GenBank/DDBJ whole genome shotgun (WGS) entry which is preliminary data.</text>
</comment>
<organism evidence="3 4">
    <name type="scientific">Acetobacter musti</name>
    <dbReference type="NCBI Taxonomy" id="864732"/>
    <lineage>
        <taxon>Bacteria</taxon>
        <taxon>Pseudomonadati</taxon>
        <taxon>Pseudomonadota</taxon>
        <taxon>Alphaproteobacteria</taxon>
        <taxon>Acetobacterales</taxon>
        <taxon>Acetobacteraceae</taxon>
        <taxon>Acetobacter</taxon>
    </lineage>
</organism>
<dbReference type="InterPro" id="IPR053520">
    <property type="entry name" value="Transposase_Tn903"/>
</dbReference>
<dbReference type="Pfam" id="PF01638">
    <property type="entry name" value="HxlR"/>
    <property type="match status" value="1"/>
</dbReference>
<evidence type="ECO:0000313" key="3">
    <source>
        <dbReference type="EMBL" id="NHN86886.1"/>
    </source>
</evidence>
<keyword evidence="4" id="KW-1185">Reference proteome</keyword>
<sequence>MLIDGKWKGVILYHLFQGTLRLAGLTWLVPDFSTLSRRQKSLIVDIPYRGSNGPLHLLIDSTGIKVEGEGEWHARKHGASKHRIWRKLHIAIDEGSLEIRAVEMTGNDVGDAPILPVLLAQIPEEEDIASVMADGAYDTRRCHETIAECGAQTVIPPRKNAKPWSPTTPGAIARNEALRAADRLGRTIWRWWSEYHRRSRVEAKMHCIKLLGRRLSATDFDRQITEFHVRVATLNRFTAPGIPVTHAVA</sequence>
<accession>A0ABX0JWG5</accession>
<dbReference type="InterPro" id="IPR002577">
    <property type="entry name" value="HTH_HxlR"/>
</dbReference>
<protein>
    <submittedName>
        <fullName evidence="3">IS5 family transposase</fullName>
    </submittedName>
</protein>
<gene>
    <name evidence="3" type="ORF">GOB93_20150</name>
</gene>
<dbReference type="InterPro" id="IPR002559">
    <property type="entry name" value="Transposase_11"/>
</dbReference>
<dbReference type="Pfam" id="PF01609">
    <property type="entry name" value="DDE_Tnp_1"/>
    <property type="match status" value="1"/>
</dbReference>
<name>A0ABX0JWG5_9PROT</name>
<dbReference type="NCBIfam" id="NF033579">
    <property type="entry name" value="transpos_IS5_2"/>
    <property type="match status" value="1"/>
</dbReference>
<evidence type="ECO:0000259" key="1">
    <source>
        <dbReference type="Pfam" id="PF01609"/>
    </source>
</evidence>
<dbReference type="PANTHER" id="PTHR34631">
    <property type="match status" value="1"/>
</dbReference>
<dbReference type="InterPro" id="IPR053172">
    <property type="entry name" value="Tn903_transposase"/>
</dbReference>
<reference evidence="3 4" key="1">
    <citation type="journal article" date="2020" name="Int. J. Syst. Evol. Microbiol.">
        <title>Novel acetic acid bacteria from cider fermentations: Acetobacter conturbans sp. nov. and Acetobacter fallax sp. nov.</title>
        <authorList>
            <person name="Sombolestani A.S."/>
            <person name="Cleenwerck I."/>
            <person name="Cnockaert M."/>
            <person name="Borremans W."/>
            <person name="Wieme A.D."/>
            <person name="De Vuyst L."/>
            <person name="Vandamme P."/>
        </authorList>
    </citation>
    <scope>NUCLEOTIDE SEQUENCE [LARGE SCALE GENOMIC DNA]</scope>
    <source>
        <strain evidence="3 4">LMG 30640</strain>
    </source>
</reference>
<dbReference type="Proteomes" id="UP000635278">
    <property type="component" value="Unassembled WGS sequence"/>
</dbReference>
<evidence type="ECO:0000313" key="4">
    <source>
        <dbReference type="Proteomes" id="UP000635278"/>
    </source>
</evidence>
<dbReference type="PANTHER" id="PTHR34631:SF3">
    <property type="entry name" value="ISSOD12 TRANSPOSASE TNPA_ISSOD12"/>
    <property type="match status" value="1"/>
</dbReference>
<dbReference type="EMBL" id="WOTB01000064">
    <property type="protein sequence ID" value="NHN86886.1"/>
    <property type="molecule type" value="Genomic_DNA"/>
</dbReference>